<accession>A0ACC2W0A1</accession>
<organism evidence="1 2">
    <name type="scientific">Naganishia cerealis</name>
    <dbReference type="NCBI Taxonomy" id="610337"/>
    <lineage>
        <taxon>Eukaryota</taxon>
        <taxon>Fungi</taxon>
        <taxon>Dikarya</taxon>
        <taxon>Basidiomycota</taxon>
        <taxon>Agaricomycotina</taxon>
        <taxon>Tremellomycetes</taxon>
        <taxon>Filobasidiales</taxon>
        <taxon>Filobasidiaceae</taxon>
        <taxon>Naganishia</taxon>
    </lineage>
</organism>
<dbReference type="EMBL" id="JASBWR010000039">
    <property type="protein sequence ID" value="KAJ9104808.1"/>
    <property type="molecule type" value="Genomic_DNA"/>
</dbReference>
<protein>
    <submittedName>
        <fullName evidence="1">Uncharacterized protein</fullName>
    </submittedName>
</protein>
<sequence length="396" mass="44639">MVSLSRKNSDLELPTTVHHDSPAGYYQLVKLRSRSWALHSQRRKYLKGIGIIIVIIGFTFLLCRPNQASLAERPDDWNAVDQQEGENRMWSETDTDVWGLDKDTLHPNPMRPAVSVGIDHAAARLVEGLVPLEDNDPNPTVQSVLGQEAENAYVYGSRTLDDYFTSLSTFIDLALPQSMSKILHVSLERYAENKHPKWYLSGDSDRLPGLGEKSGTRNIWQTDANSEHAESAPVASWRENGEGWKWMLLNDADAAGYVSKHLKKSKLKAVWDALPSGILHSDMLRYLVLLIEGGIYSDTDTKRLKPISEWGRGARLWRDGRGWLYGNDSGIELGDELRGVENDDLTPPSVVVGIEADVGDREDWHDWWPRPGALPTNFRYKSFSGLSARHRIIRSL</sequence>
<name>A0ACC2W0A1_9TREE</name>
<keyword evidence="2" id="KW-1185">Reference proteome</keyword>
<reference evidence="1" key="1">
    <citation type="submission" date="2023-04" db="EMBL/GenBank/DDBJ databases">
        <title>Draft Genome sequencing of Naganishia species isolated from polar environments using Oxford Nanopore Technology.</title>
        <authorList>
            <person name="Leo P."/>
            <person name="Venkateswaran K."/>
        </authorList>
    </citation>
    <scope>NUCLEOTIDE SEQUENCE</scope>
    <source>
        <strain evidence="1">MNA-CCFEE 5261</strain>
    </source>
</reference>
<comment type="caution">
    <text evidence="1">The sequence shown here is derived from an EMBL/GenBank/DDBJ whole genome shotgun (WGS) entry which is preliminary data.</text>
</comment>
<dbReference type="Proteomes" id="UP001241377">
    <property type="component" value="Unassembled WGS sequence"/>
</dbReference>
<evidence type="ECO:0000313" key="1">
    <source>
        <dbReference type="EMBL" id="KAJ9104808.1"/>
    </source>
</evidence>
<evidence type="ECO:0000313" key="2">
    <source>
        <dbReference type="Proteomes" id="UP001241377"/>
    </source>
</evidence>
<proteinExistence type="predicted"/>
<gene>
    <name evidence="1" type="ORF">QFC19_003949</name>
</gene>